<dbReference type="EMBL" id="KU963256">
    <property type="protein sequence ID" value="AMS03274.1"/>
    <property type="molecule type" value="Genomic_DNA"/>
</dbReference>
<evidence type="ECO:0000313" key="1">
    <source>
        <dbReference type="EMBL" id="AMS03274.1"/>
    </source>
</evidence>
<accession>A0A142KAZ1</accession>
<organism evidence="1 2">
    <name type="scientific">Gordonia phage Lucky10</name>
    <dbReference type="NCBI Taxonomy" id="1821557"/>
    <lineage>
        <taxon>Viruses</taxon>
        <taxon>Duplodnaviria</taxon>
        <taxon>Heunggongvirae</taxon>
        <taxon>Uroviricota</taxon>
        <taxon>Caudoviricetes</taxon>
        <taxon>Luckytenvirus</taxon>
        <taxon>Luckytenvirus lucky10</taxon>
    </lineage>
</organism>
<proteinExistence type="predicted"/>
<evidence type="ECO:0000313" key="2">
    <source>
        <dbReference type="Proteomes" id="UP000201844"/>
    </source>
</evidence>
<gene>
    <name evidence="1" type="primary">31</name>
    <name evidence="1" type="ORF">SEA_LUCKY10_31</name>
</gene>
<dbReference type="OrthoDB" id="21742at10239"/>
<dbReference type="Proteomes" id="UP000201844">
    <property type="component" value="Segment"/>
</dbReference>
<dbReference type="GeneID" id="29123297"/>
<dbReference type="RefSeq" id="YP_009304290.1">
    <property type="nucleotide sequence ID" value="NC_031267.1"/>
</dbReference>
<protein>
    <submittedName>
        <fullName evidence="1">Uncharacterized protein</fullName>
    </submittedName>
</protein>
<keyword evidence="2" id="KW-1185">Reference proteome</keyword>
<sequence>MDAADGRSVPWDDGVVMDREVLRAASEAVHSLMRRQQANRQAATDGGWAAPDPELEALGVECDEVFYGRRAEAPDLADRLALVLGDEWEP</sequence>
<dbReference type="KEGG" id="vg:29123297"/>
<name>A0A142KAZ1_9CAUD</name>
<reference evidence="2" key="1">
    <citation type="submission" date="2016-03" db="EMBL/GenBank/DDBJ databases">
        <authorList>
            <person name="Ploux O."/>
        </authorList>
    </citation>
    <scope>NUCLEOTIDE SEQUENCE [LARGE SCALE GENOMIC DNA]</scope>
</reference>